<feature type="transmembrane region" description="Helical" evidence="8">
    <location>
        <begin position="724"/>
        <end position="746"/>
    </location>
</feature>
<feature type="transmembrane region" description="Helical" evidence="8">
    <location>
        <begin position="266"/>
        <end position="286"/>
    </location>
</feature>
<proteinExistence type="predicted"/>
<feature type="domain" description="Glycosyltransferase 2-like" evidence="9">
    <location>
        <begin position="343"/>
        <end position="508"/>
    </location>
</feature>
<reference evidence="10" key="1">
    <citation type="journal article" date="2023" name="Genome Biol. Evol.">
        <title>First Whole Genome Sequence and Flow Cytometry Genome Size Data for the Lichen-Forming Fungus Ramalina farinacea (Ascomycota).</title>
        <authorList>
            <person name="Llewellyn T."/>
            <person name="Mian S."/>
            <person name="Hill R."/>
            <person name="Leitch I.J."/>
            <person name="Gaya E."/>
        </authorList>
    </citation>
    <scope>NUCLEOTIDE SEQUENCE</scope>
    <source>
        <strain evidence="10">LIQ254RAFAR</strain>
    </source>
</reference>
<dbReference type="EMBL" id="JAPUFD010000014">
    <property type="protein sequence ID" value="MDI1491415.1"/>
    <property type="molecule type" value="Genomic_DNA"/>
</dbReference>
<dbReference type="Pfam" id="PF00535">
    <property type="entry name" value="Glycos_transf_2"/>
    <property type="match status" value="1"/>
</dbReference>
<comment type="subcellular location">
    <subcellularLocation>
        <location evidence="1">Membrane</location>
        <topology evidence="1">Multi-pass membrane protein</topology>
    </subcellularLocation>
</comment>
<accession>A0AA43TYX9</accession>
<evidence type="ECO:0000256" key="7">
    <source>
        <dbReference type="SAM" id="MobiDB-lite"/>
    </source>
</evidence>
<dbReference type="PANTHER" id="PTHR43867:SF2">
    <property type="entry name" value="CELLULOSE SYNTHASE CATALYTIC SUBUNIT A [UDP-FORMING]"/>
    <property type="match status" value="1"/>
</dbReference>
<evidence type="ECO:0000256" key="3">
    <source>
        <dbReference type="ARBA" id="ARBA00022679"/>
    </source>
</evidence>
<feature type="transmembrane region" description="Helical" evidence="8">
    <location>
        <begin position="697"/>
        <end position="718"/>
    </location>
</feature>
<evidence type="ECO:0000256" key="5">
    <source>
        <dbReference type="ARBA" id="ARBA00022989"/>
    </source>
</evidence>
<keyword evidence="6 8" id="KW-0472">Membrane</keyword>
<comment type="caution">
    <text evidence="10">The sequence shown here is derived from an EMBL/GenBank/DDBJ whole genome shotgun (WGS) entry which is preliminary data.</text>
</comment>
<evidence type="ECO:0000259" key="9">
    <source>
        <dbReference type="Pfam" id="PF00535"/>
    </source>
</evidence>
<dbReference type="PANTHER" id="PTHR43867">
    <property type="entry name" value="CELLULOSE SYNTHASE CATALYTIC SUBUNIT A [UDP-FORMING]"/>
    <property type="match status" value="1"/>
</dbReference>
<evidence type="ECO:0000256" key="2">
    <source>
        <dbReference type="ARBA" id="ARBA00022676"/>
    </source>
</evidence>
<dbReference type="AlphaFoldDB" id="A0AA43TYX9"/>
<gene>
    <name evidence="10" type="ORF">OHK93_002624</name>
</gene>
<evidence type="ECO:0000313" key="11">
    <source>
        <dbReference type="Proteomes" id="UP001161017"/>
    </source>
</evidence>
<keyword evidence="4 8" id="KW-0812">Transmembrane</keyword>
<keyword evidence="3" id="KW-0808">Transferase</keyword>
<dbReference type="InterPro" id="IPR050321">
    <property type="entry name" value="Glycosyltr_2/OpgH_subfam"/>
</dbReference>
<protein>
    <recommendedName>
        <fullName evidence="9">Glycosyltransferase 2-like domain-containing protein</fullName>
    </recommendedName>
</protein>
<dbReference type="Proteomes" id="UP001161017">
    <property type="component" value="Unassembled WGS sequence"/>
</dbReference>
<organism evidence="10 11">
    <name type="scientific">Ramalina farinacea</name>
    <dbReference type="NCBI Taxonomy" id="258253"/>
    <lineage>
        <taxon>Eukaryota</taxon>
        <taxon>Fungi</taxon>
        <taxon>Dikarya</taxon>
        <taxon>Ascomycota</taxon>
        <taxon>Pezizomycotina</taxon>
        <taxon>Lecanoromycetes</taxon>
        <taxon>OSLEUM clade</taxon>
        <taxon>Lecanoromycetidae</taxon>
        <taxon>Lecanorales</taxon>
        <taxon>Lecanorineae</taxon>
        <taxon>Ramalinaceae</taxon>
        <taxon>Ramalina</taxon>
    </lineage>
</organism>
<dbReference type="InterPro" id="IPR001173">
    <property type="entry name" value="Glyco_trans_2-like"/>
</dbReference>
<evidence type="ECO:0000256" key="1">
    <source>
        <dbReference type="ARBA" id="ARBA00004141"/>
    </source>
</evidence>
<feature type="transmembrane region" description="Helical" evidence="8">
    <location>
        <begin position="621"/>
        <end position="642"/>
    </location>
</feature>
<evidence type="ECO:0000256" key="4">
    <source>
        <dbReference type="ARBA" id="ARBA00022692"/>
    </source>
</evidence>
<feature type="region of interest" description="Disordered" evidence="7">
    <location>
        <begin position="43"/>
        <end position="91"/>
    </location>
</feature>
<dbReference type="Gene3D" id="3.90.550.10">
    <property type="entry name" value="Spore Coat Polysaccharide Biosynthesis Protein SpsA, Chain A"/>
    <property type="match status" value="1"/>
</dbReference>
<keyword evidence="2" id="KW-0328">Glycosyltransferase</keyword>
<keyword evidence="5 8" id="KW-1133">Transmembrane helix</keyword>
<dbReference type="CDD" id="cd06421">
    <property type="entry name" value="CESA_CelA_like"/>
    <property type="match status" value="1"/>
</dbReference>
<feature type="compositionally biased region" description="Low complexity" evidence="7">
    <location>
        <begin position="46"/>
        <end position="61"/>
    </location>
</feature>
<keyword evidence="11" id="KW-1185">Reference proteome</keyword>
<dbReference type="GO" id="GO:0016757">
    <property type="term" value="F:glycosyltransferase activity"/>
    <property type="evidence" value="ECO:0007669"/>
    <property type="project" value="UniProtKB-KW"/>
</dbReference>
<dbReference type="SUPFAM" id="SSF53448">
    <property type="entry name" value="Nucleotide-diphospho-sugar transferases"/>
    <property type="match status" value="1"/>
</dbReference>
<dbReference type="GO" id="GO:0016020">
    <property type="term" value="C:membrane"/>
    <property type="evidence" value="ECO:0007669"/>
    <property type="project" value="UniProtKB-SubCell"/>
</dbReference>
<evidence type="ECO:0000256" key="8">
    <source>
        <dbReference type="SAM" id="Phobius"/>
    </source>
</evidence>
<name>A0AA43TYX9_9LECA</name>
<dbReference type="InterPro" id="IPR029044">
    <property type="entry name" value="Nucleotide-diphossugar_trans"/>
</dbReference>
<evidence type="ECO:0000313" key="10">
    <source>
        <dbReference type="EMBL" id="MDI1491415.1"/>
    </source>
</evidence>
<feature type="transmembrane region" description="Helical" evidence="8">
    <location>
        <begin position="292"/>
        <end position="316"/>
    </location>
</feature>
<evidence type="ECO:0000256" key="6">
    <source>
        <dbReference type="ARBA" id="ARBA00023136"/>
    </source>
</evidence>
<sequence length="752" mass="84491">MPLIGTPSIPLDFCDEIVSLQISPDHLINAMLANPHATCGARNPTASISSSNSSPCASIPSDCARDTTRPGPARTRPDYTIKGSDGSGFNDRSPINALPSIEDDQDVCLLNDPKARNFIDAECLQDPTSMFPFHKERGCNEEVSKPRTWRGLSKSPRRKGGTTLASYLPRQLRLRGQPRVMTEATPFGSAQQLVTLPERQDELDTSNVLREVRDNAEPSDKEASLLTKLGKEFRKNYCPRETPPLVLPSAPSEEEKYSYVDMSRRLLFGCVGLAFLAVAAGTILFARSSPYYCWFIVYALITEIWLLASLWIAVFGGKFDVPAHNKLVQDFPLTEKGAPTVDIYLPICKEALEVIENAWNHVAALKYLDSRLAVFVLDDGGEKAVQSLAERFHFNYICRPNRPELKKAGNLRYAFHQTSGDFFAVFDADFCPRPDFLLETVPHLLADEKHAIVQTPQYFRSSPSQTWTEQGGGMVQEYTFRIMNPCRDKWAASLCVGSCAVYRRNALDPIGGTMPVETSEDIHTGFYVLTHGWTIQNICLCLACGVCPDTPSAFFAQQYRWCHGTMHLAISWKFWKSNLNIQQKLCYAIGFYDYPSTAIQAFAIHVASPLVLWTRPDLFKYYNFLFALPSILVGVFAMKFWARGRYTLSAQYVTILVSYAALQAFLDLVRGRSMGWKPTGRRGGQAHKNQRYQHMRLLAWAWTITHNAALLSACAYRGATGLAWYNYAPALLINAFNLLIIHRFLLYQHPKD</sequence>